<accession>A0ABR1E810</accession>
<keyword evidence="2" id="KW-1185">Reference proteome</keyword>
<name>A0ABR1E810_NECAM</name>
<protein>
    <submittedName>
        <fullName evidence="1">Uncharacterized protein</fullName>
    </submittedName>
</protein>
<evidence type="ECO:0000313" key="1">
    <source>
        <dbReference type="EMBL" id="KAK6757886.1"/>
    </source>
</evidence>
<organism evidence="1 2">
    <name type="scientific">Necator americanus</name>
    <name type="common">Human hookworm</name>
    <dbReference type="NCBI Taxonomy" id="51031"/>
    <lineage>
        <taxon>Eukaryota</taxon>
        <taxon>Metazoa</taxon>
        <taxon>Ecdysozoa</taxon>
        <taxon>Nematoda</taxon>
        <taxon>Chromadorea</taxon>
        <taxon>Rhabditida</taxon>
        <taxon>Rhabditina</taxon>
        <taxon>Rhabditomorpha</taxon>
        <taxon>Strongyloidea</taxon>
        <taxon>Ancylostomatidae</taxon>
        <taxon>Bunostominae</taxon>
        <taxon>Necator</taxon>
    </lineage>
</organism>
<comment type="caution">
    <text evidence="1">The sequence shown here is derived from an EMBL/GenBank/DDBJ whole genome shotgun (WGS) entry which is preliminary data.</text>
</comment>
<dbReference type="Proteomes" id="UP001303046">
    <property type="component" value="Unassembled WGS sequence"/>
</dbReference>
<proteinExistence type="predicted"/>
<dbReference type="EMBL" id="JAVFWL010000005">
    <property type="protein sequence ID" value="KAK6757886.1"/>
    <property type="molecule type" value="Genomic_DNA"/>
</dbReference>
<reference evidence="1 2" key="1">
    <citation type="submission" date="2023-08" db="EMBL/GenBank/DDBJ databases">
        <title>A Necator americanus chromosomal reference genome.</title>
        <authorList>
            <person name="Ilik V."/>
            <person name="Petrzelkova K.J."/>
            <person name="Pardy F."/>
            <person name="Fuh T."/>
            <person name="Niatou-Singa F.S."/>
            <person name="Gouil Q."/>
            <person name="Baker L."/>
            <person name="Ritchie M.E."/>
            <person name="Jex A.R."/>
            <person name="Gazzola D."/>
            <person name="Li H."/>
            <person name="Toshio Fujiwara R."/>
            <person name="Zhan B."/>
            <person name="Aroian R.V."/>
            <person name="Pafco B."/>
            <person name="Schwarz E.M."/>
        </authorList>
    </citation>
    <scope>NUCLEOTIDE SEQUENCE [LARGE SCALE GENOMIC DNA]</scope>
    <source>
        <strain evidence="1 2">Aroian</strain>
        <tissue evidence="1">Whole animal</tissue>
    </source>
</reference>
<evidence type="ECO:0000313" key="2">
    <source>
        <dbReference type="Proteomes" id="UP001303046"/>
    </source>
</evidence>
<gene>
    <name evidence="1" type="primary">Necator_chrV.g20399</name>
    <name evidence="1" type="ORF">RB195_015606</name>
</gene>
<sequence length="77" mass="8515">MVSSDAQGLIDSKNQLTTSLSLMGTITKTCGSCVVYLKQYRGLARREEEFDGICMVSETSNHFQAFEKDELVETSGQ</sequence>